<dbReference type="Pfam" id="PF00005">
    <property type="entry name" value="ABC_tran"/>
    <property type="match status" value="1"/>
</dbReference>
<evidence type="ECO:0000313" key="7">
    <source>
        <dbReference type="EMBL" id="KAE9314949.1"/>
    </source>
</evidence>
<evidence type="ECO:0000256" key="3">
    <source>
        <dbReference type="ARBA" id="ARBA00022692"/>
    </source>
</evidence>
<keyword evidence="5" id="KW-0472">Membrane</keyword>
<dbReference type="PANTHER" id="PTHR48041:SF139">
    <property type="entry name" value="PROTEIN SCARLET"/>
    <property type="match status" value="1"/>
</dbReference>
<dbReference type="GO" id="GO:0016887">
    <property type="term" value="F:ATP hydrolysis activity"/>
    <property type="evidence" value="ECO:0007669"/>
    <property type="project" value="InterPro"/>
</dbReference>
<evidence type="ECO:0000313" key="8">
    <source>
        <dbReference type="Proteomes" id="UP000434957"/>
    </source>
</evidence>
<dbReference type="GO" id="GO:0016020">
    <property type="term" value="C:membrane"/>
    <property type="evidence" value="ECO:0007669"/>
    <property type="project" value="UniProtKB-SubCell"/>
</dbReference>
<dbReference type="InterPro" id="IPR050352">
    <property type="entry name" value="ABCG_transporters"/>
</dbReference>
<dbReference type="InterPro" id="IPR003439">
    <property type="entry name" value="ABC_transporter-like_ATP-bd"/>
</dbReference>
<keyword evidence="8" id="KW-1185">Reference proteome</keyword>
<dbReference type="GO" id="GO:0005524">
    <property type="term" value="F:ATP binding"/>
    <property type="evidence" value="ECO:0007669"/>
    <property type="project" value="InterPro"/>
</dbReference>
<feature type="domain" description="ABC transporter" evidence="6">
    <location>
        <begin position="65"/>
        <end position="166"/>
    </location>
</feature>
<protein>
    <recommendedName>
        <fullName evidence="6">ABC transporter domain-containing protein</fullName>
    </recommendedName>
</protein>
<dbReference type="GO" id="GO:0042626">
    <property type="term" value="F:ATPase-coupled transmembrane transporter activity"/>
    <property type="evidence" value="ECO:0007669"/>
    <property type="project" value="TreeGrafter"/>
</dbReference>
<keyword evidence="3" id="KW-0812">Transmembrane</keyword>
<accession>A0A6A4EAS6</accession>
<evidence type="ECO:0000256" key="1">
    <source>
        <dbReference type="ARBA" id="ARBA00004141"/>
    </source>
</evidence>
<sequence length="215" mass="23249">MPDLHIPVSPSVDVVYSALDSEPNTPTLTAEKKTINPCTLSWCNLIYTVDVKKSTKHPDGKKTILTNVTGRCAPGELTAVMGPSGSGKTTLLDILADRISSGTIEGSISLNGEKRNAKTFRAVSSYVAQEDSLMGSFTVSETLEMAARLSLPSIITRAVASYNMLRVTEKKLCPPPTWSRTHHQLSTPPPNYQAQRQGTLLLTAANPTENPRELI</sequence>
<proteinExistence type="predicted"/>
<gene>
    <name evidence="7" type="ORF">PR003_g19115</name>
</gene>
<evidence type="ECO:0000256" key="2">
    <source>
        <dbReference type="ARBA" id="ARBA00022448"/>
    </source>
</evidence>
<dbReference type="Proteomes" id="UP000434957">
    <property type="component" value="Unassembled WGS sequence"/>
</dbReference>
<dbReference type="PANTHER" id="PTHR48041">
    <property type="entry name" value="ABC TRANSPORTER G FAMILY MEMBER 28"/>
    <property type="match status" value="1"/>
</dbReference>
<dbReference type="EMBL" id="QXFT01001583">
    <property type="protein sequence ID" value="KAE9314949.1"/>
    <property type="molecule type" value="Genomic_DNA"/>
</dbReference>
<reference evidence="7 8" key="1">
    <citation type="submission" date="2018-08" db="EMBL/GenBank/DDBJ databases">
        <title>Genomic investigation of the strawberry pathogen Phytophthora fragariae indicates pathogenicity is determined by transcriptional variation in three key races.</title>
        <authorList>
            <person name="Adams T.M."/>
            <person name="Armitage A.D."/>
            <person name="Sobczyk M.K."/>
            <person name="Bates H.J."/>
            <person name="Dunwell J.M."/>
            <person name="Nellist C.F."/>
            <person name="Harrison R.J."/>
        </authorList>
    </citation>
    <scope>NUCLEOTIDE SEQUENCE [LARGE SCALE GENOMIC DNA]</scope>
    <source>
        <strain evidence="7 8">SCRP333</strain>
    </source>
</reference>
<organism evidence="7 8">
    <name type="scientific">Phytophthora rubi</name>
    <dbReference type="NCBI Taxonomy" id="129364"/>
    <lineage>
        <taxon>Eukaryota</taxon>
        <taxon>Sar</taxon>
        <taxon>Stramenopiles</taxon>
        <taxon>Oomycota</taxon>
        <taxon>Peronosporomycetes</taxon>
        <taxon>Peronosporales</taxon>
        <taxon>Peronosporaceae</taxon>
        <taxon>Phytophthora</taxon>
    </lineage>
</organism>
<dbReference type="InterPro" id="IPR027417">
    <property type="entry name" value="P-loop_NTPase"/>
</dbReference>
<dbReference type="SUPFAM" id="SSF52540">
    <property type="entry name" value="P-loop containing nucleoside triphosphate hydrolases"/>
    <property type="match status" value="1"/>
</dbReference>
<evidence type="ECO:0000256" key="5">
    <source>
        <dbReference type="ARBA" id="ARBA00023136"/>
    </source>
</evidence>
<keyword evidence="2" id="KW-0813">Transport</keyword>
<dbReference type="AlphaFoldDB" id="A0A6A4EAS6"/>
<keyword evidence="4" id="KW-1133">Transmembrane helix</keyword>
<evidence type="ECO:0000259" key="6">
    <source>
        <dbReference type="Pfam" id="PF00005"/>
    </source>
</evidence>
<dbReference type="Gene3D" id="3.40.50.300">
    <property type="entry name" value="P-loop containing nucleotide triphosphate hydrolases"/>
    <property type="match status" value="1"/>
</dbReference>
<evidence type="ECO:0000256" key="4">
    <source>
        <dbReference type="ARBA" id="ARBA00022989"/>
    </source>
</evidence>
<comment type="subcellular location">
    <subcellularLocation>
        <location evidence="1">Membrane</location>
        <topology evidence="1">Multi-pass membrane protein</topology>
    </subcellularLocation>
</comment>
<comment type="caution">
    <text evidence="7">The sequence shown here is derived from an EMBL/GenBank/DDBJ whole genome shotgun (WGS) entry which is preliminary data.</text>
</comment>
<name>A0A6A4EAS6_9STRA</name>